<reference evidence="2 3" key="1">
    <citation type="submission" date="2020-12" db="EMBL/GenBank/DDBJ databases">
        <title>Metabolic potential, ecology and presence of endohyphal bacteria is reflected in genomic diversity of Mucoromycotina.</title>
        <authorList>
            <person name="Muszewska A."/>
            <person name="Okrasinska A."/>
            <person name="Steczkiewicz K."/>
            <person name="Drgas O."/>
            <person name="Orlowska M."/>
            <person name="Perlinska-Lenart U."/>
            <person name="Aleksandrzak-Piekarczyk T."/>
            <person name="Szatraj K."/>
            <person name="Zielenkiewicz U."/>
            <person name="Pilsyk S."/>
            <person name="Malc E."/>
            <person name="Mieczkowski P."/>
            <person name="Kruszewska J.S."/>
            <person name="Biernat P."/>
            <person name="Pawlowska J."/>
        </authorList>
    </citation>
    <scope>NUCLEOTIDE SEQUENCE [LARGE SCALE GENOMIC DNA]</scope>
    <source>
        <strain evidence="2 3">CBS 142.35</strain>
    </source>
</reference>
<feature type="region of interest" description="Disordered" evidence="1">
    <location>
        <begin position="1"/>
        <end position="23"/>
    </location>
</feature>
<feature type="compositionally biased region" description="Polar residues" evidence="1">
    <location>
        <begin position="248"/>
        <end position="264"/>
    </location>
</feature>
<feature type="compositionally biased region" description="Polar residues" evidence="1">
    <location>
        <begin position="13"/>
        <end position="23"/>
    </location>
</feature>
<feature type="region of interest" description="Disordered" evidence="1">
    <location>
        <begin position="248"/>
        <end position="309"/>
    </location>
</feature>
<dbReference type="Proteomes" id="UP000646827">
    <property type="component" value="Unassembled WGS sequence"/>
</dbReference>
<protein>
    <submittedName>
        <fullName evidence="2">Uncharacterized protein</fullName>
    </submittedName>
</protein>
<dbReference type="AlphaFoldDB" id="A0A8H7R4Q5"/>
<sequence length="325" mass="36746">MMGKTILRRDDLSSNNPSNATKQTSIRLTLKNIPILNTKFNLHRAQIECPSCHVKAQLIRRGFQDIKLPSGTKTRIPQFTCKQCNKNCTLSHLKEVLTRLPNTIDGNDDEDHSSIDSFISSYQDHPTTLSISQQCNTSNVMITDWADDIPESAQQQLFTDTPLIPDQQQPDVNPPTLLERFSTQHFEHHQAMPEVLTALMKTVDQLTTRTEKQEKQITDLLTLTERLHTAQTELIAAKSRIQALEAENQSLRQQPHQTTSTTLDAPTGSLESRYASLPPTTNTQQKTAPKSQQQPSKKEKKQQHVHLLPPLKHMVSALNTFQHEA</sequence>
<organism evidence="2 3">
    <name type="scientific">Circinella minor</name>
    <dbReference type="NCBI Taxonomy" id="1195481"/>
    <lineage>
        <taxon>Eukaryota</taxon>
        <taxon>Fungi</taxon>
        <taxon>Fungi incertae sedis</taxon>
        <taxon>Mucoromycota</taxon>
        <taxon>Mucoromycotina</taxon>
        <taxon>Mucoromycetes</taxon>
        <taxon>Mucorales</taxon>
        <taxon>Lichtheimiaceae</taxon>
        <taxon>Circinella</taxon>
    </lineage>
</organism>
<evidence type="ECO:0000313" key="2">
    <source>
        <dbReference type="EMBL" id="KAG2204198.1"/>
    </source>
</evidence>
<comment type="caution">
    <text evidence="2">The sequence shown here is derived from an EMBL/GenBank/DDBJ whole genome shotgun (WGS) entry which is preliminary data.</text>
</comment>
<dbReference type="EMBL" id="JAEPRB010001449">
    <property type="protein sequence ID" value="KAG2204198.1"/>
    <property type="molecule type" value="Genomic_DNA"/>
</dbReference>
<gene>
    <name evidence="2" type="ORF">INT45_000069</name>
</gene>
<proteinExistence type="predicted"/>
<keyword evidence="3" id="KW-1185">Reference proteome</keyword>
<name>A0A8H7R4Q5_9FUNG</name>
<dbReference type="OrthoDB" id="10336077at2759"/>
<feature type="compositionally biased region" description="Low complexity" evidence="1">
    <location>
        <begin position="283"/>
        <end position="295"/>
    </location>
</feature>
<feature type="non-terminal residue" evidence="2">
    <location>
        <position position="1"/>
    </location>
</feature>
<evidence type="ECO:0000256" key="1">
    <source>
        <dbReference type="SAM" id="MobiDB-lite"/>
    </source>
</evidence>
<accession>A0A8H7R4Q5</accession>
<evidence type="ECO:0000313" key="3">
    <source>
        <dbReference type="Proteomes" id="UP000646827"/>
    </source>
</evidence>